<evidence type="ECO:0000256" key="4">
    <source>
        <dbReference type="ARBA" id="ARBA00022516"/>
    </source>
</evidence>
<dbReference type="EMBL" id="SEOL01000007">
    <property type="protein sequence ID" value="MBL0849182.1"/>
    <property type="molecule type" value="Genomic_DNA"/>
</dbReference>
<evidence type="ECO:0000256" key="9">
    <source>
        <dbReference type="RuleBase" id="RU364072"/>
    </source>
</evidence>
<keyword evidence="7 9" id="KW-0275">Fatty acid biosynthesis</keyword>
<dbReference type="AlphaFoldDB" id="A0A937ALX8"/>
<evidence type="ECO:0000256" key="6">
    <source>
        <dbReference type="ARBA" id="ARBA00023098"/>
    </source>
</evidence>
<evidence type="ECO:0000256" key="3">
    <source>
        <dbReference type="ARBA" id="ARBA00017562"/>
    </source>
</evidence>
<name>A0A937ALX8_9HYPH</name>
<dbReference type="InterPro" id="IPR001882">
    <property type="entry name" value="Biotin_BS"/>
</dbReference>
<dbReference type="PROSITE" id="PS00188">
    <property type="entry name" value="BIOTIN"/>
    <property type="match status" value="1"/>
</dbReference>
<dbReference type="CDD" id="cd06850">
    <property type="entry name" value="biotinyl_domain"/>
    <property type="match status" value="1"/>
</dbReference>
<evidence type="ECO:0000313" key="12">
    <source>
        <dbReference type="EMBL" id="MBL0849182.1"/>
    </source>
</evidence>
<feature type="compositionally biased region" description="Polar residues" evidence="10">
    <location>
        <begin position="64"/>
        <end position="74"/>
    </location>
</feature>
<protein>
    <recommendedName>
        <fullName evidence="3 9">Biotin carboxyl carrier protein of acetyl-CoA carboxylase</fullName>
    </recommendedName>
</protein>
<dbReference type="InterPro" id="IPR011053">
    <property type="entry name" value="Single_hybrid_motif"/>
</dbReference>
<keyword evidence="5 9" id="KW-0276">Fatty acid metabolism</keyword>
<evidence type="ECO:0000259" key="11">
    <source>
        <dbReference type="PROSITE" id="PS50968"/>
    </source>
</evidence>
<keyword evidence="6 9" id="KW-0443">Lipid metabolism</keyword>
<evidence type="ECO:0000256" key="8">
    <source>
        <dbReference type="ARBA" id="ARBA00023267"/>
    </source>
</evidence>
<dbReference type="GO" id="GO:0009317">
    <property type="term" value="C:acetyl-CoA carboxylase complex"/>
    <property type="evidence" value="ECO:0007669"/>
    <property type="project" value="InterPro"/>
</dbReference>
<gene>
    <name evidence="12" type="ORF">EU981_03795</name>
</gene>
<dbReference type="Pfam" id="PF00364">
    <property type="entry name" value="Biotin_lipoyl"/>
    <property type="match status" value="1"/>
</dbReference>
<dbReference type="SUPFAM" id="SSF51230">
    <property type="entry name" value="Single hybrid motif"/>
    <property type="match status" value="1"/>
</dbReference>
<dbReference type="Gene3D" id="2.40.50.100">
    <property type="match status" value="1"/>
</dbReference>
<keyword evidence="4 9" id="KW-0444">Lipid biosynthesis</keyword>
<feature type="domain" description="Lipoyl-binding" evidence="11">
    <location>
        <begin position="92"/>
        <end position="168"/>
    </location>
</feature>
<organism evidence="12 13">
    <name type="scientific">Candidatus Liberibacter ctenarytainae</name>
    <dbReference type="NCBI Taxonomy" id="2020335"/>
    <lineage>
        <taxon>Bacteria</taxon>
        <taxon>Pseudomonadati</taxon>
        <taxon>Pseudomonadota</taxon>
        <taxon>Alphaproteobacteria</taxon>
        <taxon>Hyphomicrobiales</taxon>
        <taxon>Rhizobiaceae</taxon>
        <taxon>Liberibacter</taxon>
    </lineage>
</organism>
<dbReference type="GO" id="GO:0006633">
    <property type="term" value="P:fatty acid biosynthetic process"/>
    <property type="evidence" value="ECO:0007669"/>
    <property type="project" value="UniProtKB-KW"/>
</dbReference>
<reference evidence="12" key="1">
    <citation type="submission" date="2019-02" db="EMBL/GenBank/DDBJ databases">
        <title>A novel Candidatus Liberibacter species associated with the New Zealand native fuchsia psyllid, Ctenarytaina fuchsiae.</title>
        <authorList>
            <person name="Thompson S.M."/>
            <person name="Jorgensen N."/>
            <person name="David C."/>
            <person name="Bulman S.R."/>
            <person name="Smith G.R."/>
        </authorList>
    </citation>
    <scope>NUCLEOTIDE SEQUENCE</scope>
    <source>
        <strain evidence="12">Oxford</strain>
    </source>
</reference>
<proteinExistence type="predicted"/>
<evidence type="ECO:0000256" key="5">
    <source>
        <dbReference type="ARBA" id="ARBA00022832"/>
    </source>
</evidence>
<evidence type="ECO:0000256" key="2">
    <source>
        <dbReference type="ARBA" id="ARBA00005194"/>
    </source>
</evidence>
<comment type="pathway">
    <text evidence="2 9">Lipid metabolism; fatty acid biosynthesis.</text>
</comment>
<dbReference type="PANTHER" id="PTHR45266:SF3">
    <property type="entry name" value="OXALOACETATE DECARBOXYLASE ALPHA CHAIN"/>
    <property type="match status" value="1"/>
</dbReference>
<dbReference type="PRINTS" id="PR01071">
    <property type="entry name" value="ACOABIOTINCC"/>
</dbReference>
<dbReference type="PROSITE" id="PS50968">
    <property type="entry name" value="BIOTINYL_LIPOYL"/>
    <property type="match status" value="1"/>
</dbReference>
<accession>A0A937ALX8</accession>
<dbReference type="PANTHER" id="PTHR45266">
    <property type="entry name" value="OXALOACETATE DECARBOXYLASE ALPHA CHAIN"/>
    <property type="match status" value="1"/>
</dbReference>
<evidence type="ECO:0000256" key="1">
    <source>
        <dbReference type="ARBA" id="ARBA00003761"/>
    </source>
</evidence>
<dbReference type="InterPro" id="IPR050709">
    <property type="entry name" value="Biotin_Carboxyl_Carrier/Decarb"/>
</dbReference>
<dbReference type="InterPro" id="IPR000089">
    <property type="entry name" value="Biotin_lipoyl"/>
</dbReference>
<dbReference type="GO" id="GO:0003989">
    <property type="term" value="F:acetyl-CoA carboxylase activity"/>
    <property type="evidence" value="ECO:0007669"/>
    <property type="project" value="InterPro"/>
</dbReference>
<comment type="caution">
    <text evidence="12">The sequence shown here is derived from an EMBL/GenBank/DDBJ whole genome shotgun (WGS) entry which is preliminary data.</text>
</comment>
<comment type="function">
    <text evidence="1 9">This protein is a component of the acetyl coenzyme A carboxylase complex; first, biotin carboxylase catalyzes the carboxylation of the carrier protein and then the transcarboxylase transfers the carboxyl group to form malonyl-CoA.</text>
</comment>
<sequence>MTEKKQKINLTLIRNLAHILNETDLTEVEINSDGTHIRLLRSPKKTNVTGYYPKEYDTIEHPSTESTKPPVSETTHQHDNVLESSDPSLGKGHIVTSPMVGTAYLANNPGSDPFVKQGDTVIKGQTLLIIEAMKTMNHIVAPCSGKVRNISVKDGQLLEYGEQIMVLECEEDNV</sequence>
<evidence type="ECO:0000313" key="13">
    <source>
        <dbReference type="Proteomes" id="UP000736856"/>
    </source>
</evidence>
<dbReference type="FunFam" id="2.40.50.100:FF:000003">
    <property type="entry name" value="Acetyl-CoA carboxylase biotin carboxyl carrier protein"/>
    <property type="match status" value="1"/>
</dbReference>
<feature type="region of interest" description="Disordered" evidence="10">
    <location>
        <begin position="55"/>
        <end position="90"/>
    </location>
</feature>
<dbReference type="InterPro" id="IPR001249">
    <property type="entry name" value="AcCoA_biotinCC"/>
</dbReference>
<evidence type="ECO:0000256" key="7">
    <source>
        <dbReference type="ARBA" id="ARBA00023160"/>
    </source>
</evidence>
<evidence type="ECO:0000256" key="10">
    <source>
        <dbReference type="SAM" id="MobiDB-lite"/>
    </source>
</evidence>
<keyword evidence="8 9" id="KW-0092">Biotin</keyword>
<dbReference type="Proteomes" id="UP000736856">
    <property type="component" value="Unassembled WGS sequence"/>
</dbReference>